<sequence length="120" mass="12189">MAFADPQSVTISGTAVPLPRTESGKGAGAFQSADGLTKLSVSNSYGARNRRLIRLDSSKIAADPLTAGVNVKASMSAYLVIDTPVTGFDNTQAKAVVDALVAYLAASTGAKVTQLLGGES</sequence>
<dbReference type="EMBL" id="MN036121">
    <property type="protein sequence ID" value="QDH91250.1"/>
    <property type="molecule type" value="Genomic_RNA"/>
</dbReference>
<evidence type="ECO:0000313" key="1">
    <source>
        <dbReference type="EMBL" id="QDH91250.1"/>
    </source>
</evidence>
<gene>
    <name evidence="1" type="ORF">H2Rhizo31738_000002</name>
</gene>
<reference evidence="1" key="1">
    <citation type="submission" date="2019-05" db="EMBL/GenBank/DDBJ databases">
        <title>Metatranscriptomic reconstruction reveals RNA viruses with the potential to shape carbon cycling in soil.</title>
        <authorList>
            <person name="Starr E.P."/>
            <person name="Nuccio E."/>
            <person name="Pett-Ridge J."/>
            <person name="Banfield J.F."/>
            <person name="Firestone M.K."/>
        </authorList>
    </citation>
    <scope>NUCLEOTIDE SEQUENCE</scope>
    <source>
        <strain evidence="1">H2_Rhizo_31_scaffold_738</strain>
    </source>
</reference>
<proteinExistence type="predicted"/>
<protein>
    <submittedName>
        <fullName evidence="1">Uncharacterized protein</fullName>
    </submittedName>
</protein>
<organism evidence="1">
    <name type="scientific">Leviviridae sp</name>
    <dbReference type="NCBI Taxonomy" id="2027243"/>
    <lineage>
        <taxon>Viruses</taxon>
        <taxon>Riboviria</taxon>
        <taxon>Orthornavirae</taxon>
        <taxon>Lenarviricota</taxon>
        <taxon>Leviviricetes</taxon>
        <taxon>Norzivirales</taxon>
        <taxon>Fiersviridae</taxon>
    </lineage>
</organism>
<name>A0A514DCA9_9VIRU</name>
<accession>A0A514DCA9</accession>